<reference evidence="3" key="2">
    <citation type="submission" date="2020-01" db="EMBL/GenBank/DDBJ databases">
        <authorList>
            <person name="Campanaro S."/>
        </authorList>
    </citation>
    <scope>NUCLEOTIDE SEQUENCE</scope>
    <source>
        <strain evidence="3">AS06rmzACSIP_7</strain>
    </source>
</reference>
<protein>
    <recommendedName>
        <fullName evidence="5">Glucodextranase-like C-terminal domain-containing protein</fullName>
    </recommendedName>
</protein>
<sequence length="256" mass="28195">MKSKRFVLLCVLLIAFLAVSCNPTASKPVASIPEFGTSDTSTGQVLLREGKGIRLSLEILPDTDTTGWIVRVNLYSADHQDDLRVSIFSRSTRYCGLEIKKESQTPLPSEYSPTTISWDVDVEKDQSQVFTVLLGNCSDTSEGMIAELFAGAMMRDTTIIQDSAAIFLIGDHTQVKYYGTPWPTPTYDPLMPEIPEDYDQEVTPFWDEGTPKVTPSDVATTLIFELTLTAYHTPTPVGTLPSPTPTPIPQTPVPYP</sequence>
<evidence type="ECO:0000256" key="2">
    <source>
        <dbReference type="SAM" id="SignalP"/>
    </source>
</evidence>
<evidence type="ECO:0000313" key="3">
    <source>
        <dbReference type="EMBL" id="NLW36600.1"/>
    </source>
</evidence>
<reference evidence="3" key="1">
    <citation type="journal article" date="2020" name="Biotechnol. Biofuels">
        <title>New insights from the biogas microbiome by comprehensive genome-resolved metagenomics of nearly 1600 species originating from multiple anaerobic digesters.</title>
        <authorList>
            <person name="Campanaro S."/>
            <person name="Treu L."/>
            <person name="Rodriguez-R L.M."/>
            <person name="Kovalovszki A."/>
            <person name="Ziels R.M."/>
            <person name="Maus I."/>
            <person name="Zhu X."/>
            <person name="Kougias P.G."/>
            <person name="Basile A."/>
            <person name="Luo G."/>
            <person name="Schluter A."/>
            <person name="Konstantinidis K.T."/>
            <person name="Angelidaki I."/>
        </authorList>
    </citation>
    <scope>NUCLEOTIDE SEQUENCE</scope>
    <source>
        <strain evidence="3">AS06rmzACSIP_7</strain>
    </source>
</reference>
<dbReference type="Proteomes" id="UP000777265">
    <property type="component" value="Unassembled WGS sequence"/>
</dbReference>
<dbReference type="AlphaFoldDB" id="A0A971M6N2"/>
<comment type="caution">
    <text evidence="3">The sequence shown here is derived from an EMBL/GenBank/DDBJ whole genome shotgun (WGS) entry which is preliminary data.</text>
</comment>
<gene>
    <name evidence="3" type="ORF">GXY80_14150</name>
</gene>
<feature type="compositionally biased region" description="Pro residues" evidence="1">
    <location>
        <begin position="242"/>
        <end position="256"/>
    </location>
</feature>
<feature type="chain" id="PRO_5038066691" description="Glucodextranase-like C-terminal domain-containing protein" evidence="2">
    <location>
        <begin position="21"/>
        <end position="256"/>
    </location>
</feature>
<name>A0A971M6N2_9BACT</name>
<dbReference type="EMBL" id="JAAYEE010000271">
    <property type="protein sequence ID" value="NLW36600.1"/>
    <property type="molecule type" value="Genomic_DNA"/>
</dbReference>
<accession>A0A971M6N2</accession>
<dbReference type="PROSITE" id="PS51257">
    <property type="entry name" value="PROKAR_LIPOPROTEIN"/>
    <property type="match status" value="1"/>
</dbReference>
<feature type="region of interest" description="Disordered" evidence="1">
    <location>
        <begin position="235"/>
        <end position="256"/>
    </location>
</feature>
<evidence type="ECO:0008006" key="5">
    <source>
        <dbReference type="Google" id="ProtNLM"/>
    </source>
</evidence>
<evidence type="ECO:0000256" key="1">
    <source>
        <dbReference type="SAM" id="MobiDB-lite"/>
    </source>
</evidence>
<proteinExistence type="predicted"/>
<evidence type="ECO:0000313" key="4">
    <source>
        <dbReference type="Proteomes" id="UP000777265"/>
    </source>
</evidence>
<organism evidence="3 4">
    <name type="scientific">Syntrophorhabdus aromaticivorans</name>
    <dbReference type="NCBI Taxonomy" id="328301"/>
    <lineage>
        <taxon>Bacteria</taxon>
        <taxon>Pseudomonadati</taxon>
        <taxon>Thermodesulfobacteriota</taxon>
        <taxon>Syntrophorhabdia</taxon>
        <taxon>Syntrophorhabdales</taxon>
        <taxon>Syntrophorhabdaceae</taxon>
        <taxon>Syntrophorhabdus</taxon>
    </lineage>
</organism>
<keyword evidence="2" id="KW-0732">Signal</keyword>
<feature type="signal peptide" evidence="2">
    <location>
        <begin position="1"/>
        <end position="20"/>
    </location>
</feature>